<name>A0A9D1S1Y5_9MICC</name>
<gene>
    <name evidence="1" type="ORF">H9871_04405</name>
</gene>
<sequence>MPDPPVVLSVRSDDDVTGGEALLPHPSSACGRLRPQMSEVLVLLPGCGHLVDDLCGGDSTVDVQLFQQAVDLLRSGAAVGKIVLAFN</sequence>
<reference evidence="1" key="2">
    <citation type="submission" date="2021-04" db="EMBL/GenBank/DDBJ databases">
        <authorList>
            <person name="Gilroy R."/>
        </authorList>
    </citation>
    <scope>NUCLEOTIDE SEQUENCE</scope>
    <source>
        <strain evidence="1">ChiHejej3B27-3195</strain>
    </source>
</reference>
<dbReference type="EMBL" id="DXGD01000157">
    <property type="protein sequence ID" value="HIW99365.1"/>
    <property type="molecule type" value="Genomic_DNA"/>
</dbReference>
<evidence type="ECO:0000313" key="1">
    <source>
        <dbReference type="EMBL" id="HIW99365.1"/>
    </source>
</evidence>
<dbReference type="Proteomes" id="UP000824151">
    <property type="component" value="Unassembled WGS sequence"/>
</dbReference>
<comment type="caution">
    <text evidence="1">The sequence shown here is derived from an EMBL/GenBank/DDBJ whole genome shotgun (WGS) entry which is preliminary data.</text>
</comment>
<proteinExistence type="predicted"/>
<reference evidence="1" key="1">
    <citation type="journal article" date="2021" name="PeerJ">
        <title>Extensive microbial diversity within the chicken gut microbiome revealed by metagenomics and culture.</title>
        <authorList>
            <person name="Gilroy R."/>
            <person name="Ravi A."/>
            <person name="Getino M."/>
            <person name="Pursley I."/>
            <person name="Horton D.L."/>
            <person name="Alikhan N.F."/>
            <person name="Baker D."/>
            <person name="Gharbi K."/>
            <person name="Hall N."/>
            <person name="Watson M."/>
            <person name="Adriaenssens E.M."/>
            <person name="Foster-Nyarko E."/>
            <person name="Jarju S."/>
            <person name="Secka A."/>
            <person name="Antonio M."/>
            <person name="Oren A."/>
            <person name="Chaudhuri R.R."/>
            <person name="La Ragione R."/>
            <person name="Hildebrand F."/>
            <person name="Pallen M.J."/>
        </authorList>
    </citation>
    <scope>NUCLEOTIDE SEQUENCE</scope>
    <source>
        <strain evidence="1">ChiHejej3B27-3195</strain>
    </source>
</reference>
<dbReference type="AlphaFoldDB" id="A0A9D1S1Y5"/>
<organism evidence="1 2">
    <name type="scientific">Candidatus Nesterenkonia stercoripullorum</name>
    <dbReference type="NCBI Taxonomy" id="2838701"/>
    <lineage>
        <taxon>Bacteria</taxon>
        <taxon>Bacillati</taxon>
        <taxon>Actinomycetota</taxon>
        <taxon>Actinomycetes</taxon>
        <taxon>Micrococcales</taxon>
        <taxon>Micrococcaceae</taxon>
        <taxon>Nesterenkonia</taxon>
    </lineage>
</organism>
<protein>
    <submittedName>
        <fullName evidence="1">Uncharacterized protein</fullName>
    </submittedName>
</protein>
<accession>A0A9D1S1Y5</accession>
<evidence type="ECO:0000313" key="2">
    <source>
        <dbReference type="Proteomes" id="UP000824151"/>
    </source>
</evidence>